<feature type="region of interest" description="Disordered" evidence="2">
    <location>
        <begin position="366"/>
        <end position="504"/>
    </location>
</feature>
<accession>A0A4T0J691</accession>
<feature type="compositionally biased region" description="Basic and acidic residues" evidence="2">
    <location>
        <begin position="277"/>
        <end position="292"/>
    </location>
</feature>
<feature type="compositionally biased region" description="Gly residues" evidence="2">
    <location>
        <begin position="489"/>
        <end position="504"/>
    </location>
</feature>
<reference evidence="3 4" key="1">
    <citation type="submission" date="2019-03" db="EMBL/GenBank/DDBJ databases">
        <title>Sequencing 23 genomes of Wallemia ichthyophaga.</title>
        <authorList>
            <person name="Gostincar C."/>
        </authorList>
    </citation>
    <scope>NUCLEOTIDE SEQUENCE [LARGE SCALE GENOMIC DNA]</scope>
    <source>
        <strain evidence="3 4">EXF-6200</strain>
    </source>
</reference>
<proteinExistence type="predicted"/>
<evidence type="ECO:0000313" key="3">
    <source>
        <dbReference type="EMBL" id="TIB37627.1"/>
    </source>
</evidence>
<gene>
    <name evidence="3" type="ORF">E3P86_02112</name>
</gene>
<feature type="compositionally biased region" description="Basic and acidic residues" evidence="2">
    <location>
        <begin position="374"/>
        <end position="398"/>
    </location>
</feature>
<sequence length="504" mass="56517">MGLARTPPKMQFGNKLEDIQEVDGVDEGGVVAGAVNDIAADAIAADAIAADPITVEPIAHDSAQSDTISHLNRQIAMLSTRNRELHQSKQQLQIRVEDMLTQHDQERVAMVAHVTRQREAHKSTLSKWKEELAIQTANREEMERRYLASEDDLDKTYEQIDGLMKRVTEAENALNNAHSTHARAIEKHTSEYNALADKRKHDKEKERENERRSLRYEAKIDTLNADIASLKREADAAREDQVELEQADETISELRRSLDKAQKEMRELKASKSTKSSKVERALERKLDASESELDALRSELKSVERSVEKRVKKEMAELSETSEGEVKTLQKQLSKHKEKTTIILADLKESERNRTRVEKELLHLQDGAQLAEMHSERADKAERRVKKLENALDEMKRASKKPRRASSSGDENDHNGHSKPVPKLRKRKAESENEDDDAPKPQRSAKNVEKKTKKKINIFGNGPAQPQKGSDGGVFGIPDVLSPVKGKSSGGRSVGGVGRGPFG</sequence>
<feature type="region of interest" description="Disordered" evidence="2">
    <location>
        <begin position="316"/>
        <end position="338"/>
    </location>
</feature>
<feature type="coiled-coil region" evidence="1">
    <location>
        <begin position="82"/>
        <end position="180"/>
    </location>
</feature>
<dbReference type="EMBL" id="SPOI01000095">
    <property type="protein sequence ID" value="TIB37627.1"/>
    <property type="molecule type" value="Genomic_DNA"/>
</dbReference>
<comment type="caution">
    <text evidence="3">The sequence shown here is derived from an EMBL/GenBank/DDBJ whole genome shotgun (WGS) entry which is preliminary data.</text>
</comment>
<dbReference type="AlphaFoldDB" id="A0A4T0J691"/>
<evidence type="ECO:0000256" key="2">
    <source>
        <dbReference type="SAM" id="MobiDB-lite"/>
    </source>
</evidence>
<feature type="region of interest" description="Disordered" evidence="2">
    <location>
        <begin position="262"/>
        <end position="292"/>
    </location>
</feature>
<feature type="region of interest" description="Disordered" evidence="2">
    <location>
        <begin position="188"/>
        <end position="211"/>
    </location>
</feature>
<keyword evidence="1" id="KW-0175">Coiled coil</keyword>
<evidence type="ECO:0000256" key="1">
    <source>
        <dbReference type="SAM" id="Coils"/>
    </source>
</evidence>
<organism evidence="3 4">
    <name type="scientific">Wallemia ichthyophaga</name>
    <dbReference type="NCBI Taxonomy" id="245174"/>
    <lineage>
        <taxon>Eukaryota</taxon>
        <taxon>Fungi</taxon>
        <taxon>Dikarya</taxon>
        <taxon>Basidiomycota</taxon>
        <taxon>Wallemiomycotina</taxon>
        <taxon>Wallemiomycetes</taxon>
        <taxon>Wallemiales</taxon>
        <taxon>Wallemiaceae</taxon>
        <taxon>Wallemia</taxon>
    </lineage>
</organism>
<name>A0A4T0J691_WALIC</name>
<dbReference type="Proteomes" id="UP000310689">
    <property type="component" value="Unassembled WGS sequence"/>
</dbReference>
<evidence type="ECO:0000313" key="4">
    <source>
        <dbReference type="Proteomes" id="UP000310689"/>
    </source>
</evidence>
<protein>
    <submittedName>
        <fullName evidence="3">Uncharacterized protein</fullName>
    </submittedName>
</protein>